<dbReference type="SUPFAM" id="SSF51735">
    <property type="entry name" value="NAD(P)-binding Rossmann-fold domains"/>
    <property type="match status" value="1"/>
</dbReference>
<dbReference type="EMBL" id="BONE01000132">
    <property type="protein sequence ID" value="GIF78306.1"/>
    <property type="molecule type" value="Genomic_DNA"/>
</dbReference>
<evidence type="ECO:0000313" key="4">
    <source>
        <dbReference type="Proteomes" id="UP000604117"/>
    </source>
</evidence>
<proteinExistence type="predicted"/>
<dbReference type="InterPro" id="IPR051267">
    <property type="entry name" value="STEAP_metalloreductase"/>
</dbReference>
<organism evidence="3 4">
    <name type="scientific">Asanoa siamensis</name>
    <dbReference type="NCBI Taxonomy" id="926357"/>
    <lineage>
        <taxon>Bacteria</taxon>
        <taxon>Bacillati</taxon>
        <taxon>Actinomycetota</taxon>
        <taxon>Actinomycetes</taxon>
        <taxon>Micromonosporales</taxon>
        <taxon>Micromonosporaceae</taxon>
        <taxon>Asanoa</taxon>
    </lineage>
</organism>
<sequence length="207" mass="21293">MDIGIIGAGYIGGTLARRLGALGHQVVVANSRGPETHDEALTSAPGVTAGTVAQAVDHDLVVVSIPTRAVPDLPGDAFAGKVVVDTNNYYPRRDGRIEAIEAGTPSSRWAADHLAGARVVKAFNTINFRPLGDAGKPAGTPGRIAIPLAGDDAEAKRVVAELIDALGFDPVDAGPLDESWRQEPGTAVYGADLDADGARTALAAQTR</sequence>
<dbReference type="Proteomes" id="UP000604117">
    <property type="component" value="Unassembled WGS sequence"/>
</dbReference>
<dbReference type="PANTHER" id="PTHR14239">
    <property type="entry name" value="DUDULIN-RELATED"/>
    <property type="match status" value="1"/>
</dbReference>
<keyword evidence="1" id="KW-0560">Oxidoreductase</keyword>
<evidence type="ECO:0000313" key="3">
    <source>
        <dbReference type="EMBL" id="GIF78306.1"/>
    </source>
</evidence>
<dbReference type="InterPro" id="IPR028939">
    <property type="entry name" value="P5C_Rdtase_cat_N"/>
</dbReference>
<name>A0ABQ4D467_9ACTN</name>
<gene>
    <name evidence="3" type="ORF">Asi02nite_78240</name>
</gene>
<accession>A0ABQ4D467</accession>
<dbReference type="RefSeq" id="WP_203719133.1">
    <property type="nucleotide sequence ID" value="NZ_BONE01000132.1"/>
</dbReference>
<feature type="domain" description="Pyrroline-5-carboxylate reductase catalytic N-terminal" evidence="2">
    <location>
        <begin position="3"/>
        <end position="89"/>
    </location>
</feature>
<dbReference type="Pfam" id="PF03807">
    <property type="entry name" value="F420_oxidored"/>
    <property type="match status" value="1"/>
</dbReference>
<comment type="caution">
    <text evidence="3">The sequence shown here is derived from an EMBL/GenBank/DDBJ whole genome shotgun (WGS) entry which is preliminary data.</text>
</comment>
<evidence type="ECO:0000256" key="1">
    <source>
        <dbReference type="ARBA" id="ARBA00023002"/>
    </source>
</evidence>
<reference evidence="3 4" key="1">
    <citation type="submission" date="2021-01" db="EMBL/GenBank/DDBJ databases">
        <title>Whole genome shotgun sequence of Asanoa siamensis NBRC 107932.</title>
        <authorList>
            <person name="Komaki H."/>
            <person name="Tamura T."/>
        </authorList>
    </citation>
    <scope>NUCLEOTIDE SEQUENCE [LARGE SCALE GENOMIC DNA]</scope>
    <source>
        <strain evidence="3 4">NBRC 107932</strain>
    </source>
</reference>
<dbReference type="Gene3D" id="3.40.50.720">
    <property type="entry name" value="NAD(P)-binding Rossmann-like Domain"/>
    <property type="match status" value="1"/>
</dbReference>
<dbReference type="InterPro" id="IPR036291">
    <property type="entry name" value="NAD(P)-bd_dom_sf"/>
</dbReference>
<protein>
    <recommendedName>
        <fullName evidence="2">Pyrroline-5-carboxylate reductase catalytic N-terminal domain-containing protein</fullName>
    </recommendedName>
</protein>
<dbReference type="PANTHER" id="PTHR14239:SF10">
    <property type="entry name" value="REDUCTASE"/>
    <property type="match status" value="1"/>
</dbReference>
<keyword evidence="4" id="KW-1185">Reference proteome</keyword>
<evidence type="ECO:0000259" key="2">
    <source>
        <dbReference type="Pfam" id="PF03807"/>
    </source>
</evidence>